<comment type="caution">
    <text evidence="2">The sequence shown here is derived from an EMBL/GenBank/DDBJ whole genome shotgun (WGS) entry which is preliminary data.</text>
</comment>
<gene>
    <name evidence="2" type="ORF">Vretifemale_5279</name>
</gene>
<proteinExistence type="predicted"/>
<dbReference type="Proteomes" id="UP000747110">
    <property type="component" value="Unassembled WGS sequence"/>
</dbReference>
<protein>
    <submittedName>
        <fullName evidence="2">Uncharacterized protein</fullName>
    </submittedName>
</protein>
<evidence type="ECO:0000313" key="3">
    <source>
        <dbReference type="Proteomes" id="UP000747110"/>
    </source>
</evidence>
<evidence type="ECO:0000256" key="1">
    <source>
        <dbReference type="SAM" id="MobiDB-lite"/>
    </source>
</evidence>
<feature type="compositionally biased region" description="Low complexity" evidence="1">
    <location>
        <begin position="80"/>
        <end position="97"/>
    </location>
</feature>
<keyword evidence="3" id="KW-1185">Reference proteome</keyword>
<feature type="non-terminal residue" evidence="2">
    <location>
        <position position="1"/>
    </location>
</feature>
<organism evidence="2 3">
    <name type="scientific">Volvox reticuliferus</name>
    <dbReference type="NCBI Taxonomy" id="1737510"/>
    <lineage>
        <taxon>Eukaryota</taxon>
        <taxon>Viridiplantae</taxon>
        <taxon>Chlorophyta</taxon>
        <taxon>core chlorophytes</taxon>
        <taxon>Chlorophyceae</taxon>
        <taxon>CS clade</taxon>
        <taxon>Chlamydomonadales</taxon>
        <taxon>Volvocaceae</taxon>
        <taxon>Volvox</taxon>
    </lineage>
</organism>
<accession>A0A8J4C4Y2</accession>
<sequence length="364" mass="39135">LTFEAHQKTPFPRQLLPAVSLHEFFQEGAKVCKFIMCSERDAEGCEGEGGLTPPHHPALSEFKDTLFNLVHLCRTGSLASSSTPSPRPGPSLSRSQSIVSEDFSSVPPEEPEWLSKMAAARTLTRGLSGRSRPASRRGSGLTGGAGRPLGGGGGTAAPSPLRGSLNLVTSVQLEEAVTVGGSTPSPRTVDTDRQALFDRFGSFEGLSAALEDFYHRLCCDERVGRTIKQVPEQDVWLILTQLMALSLQQWQHQHGELLQASVLEDRQLWVRRCQALLRPAGTAASGEDQLSDQETAAVYDAVMTALIATLERLGALGCRAEGYGDCAIATIDPTDDADGSLPFFDDLPQLKPVTVVVSEAPQVW</sequence>
<dbReference type="OrthoDB" id="547362at2759"/>
<evidence type="ECO:0000313" key="2">
    <source>
        <dbReference type="EMBL" id="GIL75504.1"/>
    </source>
</evidence>
<feature type="compositionally biased region" description="Gly residues" evidence="1">
    <location>
        <begin position="140"/>
        <end position="155"/>
    </location>
</feature>
<feature type="compositionally biased region" description="Low complexity" evidence="1">
    <location>
        <begin position="125"/>
        <end position="139"/>
    </location>
</feature>
<reference evidence="2" key="1">
    <citation type="journal article" date="2021" name="Proc. Natl. Acad. Sci. U.S.A.">
        <title>Three genomes in the algal genus Volvox reveal the fate of a haploid sex-determining region after a transition to homothallism.</title>
        <authorList>
            <person name="Yamamoto K."/>
            <person name="Hamaji T."/>
            <person name="Kawai-Toyooka H."/>
            <person name="Matsuzaki R."/>
            <person name="Takahashi F."/>
            <person name="Nishimura Y."/>
            <person name="Kawachi M."/>
            <person name="Noguchi H."/>
            <person name="Minakuchi Y."/>
            <person name="Umen J.G."/>
            <person name="Toyoda A."/>
            <person name="Nozaki H."/>
        </authorList>
    </citation>
    <scope>NUCLEOTIDE SEQUENCE</scope>
    <source>
        <strain evidence="2">NIES-3786</strain>
    </source>
</reference>
<name>A0A8J4C4Y2_9CHLO</name>
<dbReference type="AlphaFoldDB" id="A0A8J4C4Y2"/>
<feature type="region of interest" description="Disordered" evidence="1">
    <location>
        <begin position="124"/>
        <end position="161"/>
    </location>
</feature>
<dbReference type="EMBL" id="BNCP01000007">
    <property type="protein sequence ID" value="GIL75504.1"/>
    <property type="molecule type" value="Genomic_DNA"/>
</dbReference>
<feature type="region of interest" description="Disordered" evidence="1">
    <location>
        <begin position="77"/>
        <end position="112"/>
    </location>
</feature>